<dbReference type="InterPro" id="IPR041698">
    <property type="entry name" value="Methyltransf_25"/>
</dbReference>
<dbReference type="GO" id="GO:0032259">
    <property type="term" value="P:methylation"/>
    <property type="evidence" value="ECO:0007669"/>
    <property type="project" value="UniProtKB-KW"/>
</dbReference>
<keyword evidence="2" id="KW-0489">Methyltransferase</keyword>
<keyword evidence="2" id="KW-0808">Transferase</keyword>
<dbReference type="Pfam" id="PF13649">
    <property type="entry name" value="Methyltransf_25"/>
    <property type="match status" value="1"/>
</dbReference>
<dbReference type="SUPFAM" id="SSF53335">
    <property type="entry name" value="S-adenosyl-L-methionine-dependent methyltransferases"/>
    <property type="match status" value="1"/>
</dbReference>
<evidence type="ECO:0000313" key="2">
    <source>
        <dbReference type="EMBL" id="MDR7326887.1"/>
    </source>
</evidence>
<dbReference type="Proteomes" id="UP001183629">
    <property type="component" value="Unassembled WGS sequence"/>
</dbReference>
<feature type="domain" description="Methyltransferase" evidence="1">
    <location>
        <begin position="40"/>
        <end position="130"/>
    </location>
</feature>
<dbReference type="RefSeq" id="WP_310423367.1">
    <property type="nucleotide sequence ID" value="NZ_JAVDYC010000001.1"/>
</dbReference>
<protein>
    <submittedName>
        <fullName evidence="2">SAM-dependent methyltransferase</fullName>
    </submittedName>
</protein>
<dbReference type="AlphaFoldDB" id="A0AAE3ZVY8"/>
<dbReference type="InterPro" id="IPR050508">
    <property type="entry name" value="Methyltransf_Superfamily"/>
</dbReference>
<proteinExistence type="predicted"/>
<dbReference type="CDD" id="cd02440">
    <property type="entry name" value="AdoMet_MTases"/>
    <property type="match status" value="1"/>
</dbReference>
<organism evidence="2 3">
    <name type="scientific">Catenuloplanes niger</name>
    <dbReference type="NCBI Taxonomy" id="587534"/>
    <lineage>
        <taxon>Bacteria</taxon>
        <taxon>Bacillati</taxon>
        <taxon>Actinomycetota</taxon>
        <taxon>Actinomycetes</taxon>
        <taxon>Micromonosporales</taxon>
        <taxon>Micromonosporaceae</taxon>
        <taxon>Catenuloplanes</taxon>
    </lineage>
</organism>
<gene>
    <name evidence="2" type="ORF">J2S44_007137</name>
</gene>
<dbReference type="GO" id="GO:0008168">
    <property type="term" value="F:methyltransferase activity"/>
    <property type="evidence" value="ECO:0007669"/>
    <property type="project" value="UniProtKB-KW"/>
</dbReference>
<comment type="caution">
    <text evidence="2">The sequence shown here is derived from an EMBL/GenBank/DDBJ whole genome shotgun (WGS) entry which is preliminary data.</text>
</comment>
<dbReference type="Gene3D" id="3.40.50.150">
    <property type="entry name" value="Vaccinia Virus protein VP39"/>
    <property type="match status" value="1"/>
</dbReference>
<keyword evidence="3" id="KW-1185">Reference proteome</keyword>
<accession>A0AAE3ZVY8</accession>
<evidence type="ECO:0000259" key="1">
    <source>
        <dbReference type="Pfam" id="PF13649"/>
    </source>
</evidence>
<dbReference type="PANTHER" id="PTHR42912:SF80">
    <property type="entry name" value="METHYLTRANSFERASE DOMAIN-CONTAINING PROTEIN"/>
    <property type="match status" value="1"/>
</dbReference>
<dbReference type="InterPro" id="IPR029063">
    <property type="entry name" value="SAM-dependent_MTases_sf"/>
</dbReference>
<dbReference type="PANTHER" id="PTHR42912">
    <property type="entry name" value="METHYLTRANSFERASE"/>
    <property type="match status" value="1"/>
</dbReference>
<reference evidence="2 3" key="1">
    <citation type="submission" date="2023-07" db="EMBL/GenBank/DDBJ databases">
        <title>Sequencing the genomes of 1000 actinobacteria strains.</title>
        <authorList>
            <person name="Klenk H.-P."/>
        </authorList>
    </citation>
    <scope>NUCLEOTIDE SEQUENCE [LARGE SCALE GENOMIC DNA]</scope>
    <source>
        <strain evidence="2 3">DSM 44711</strain>
    </source>
</reference>
<dbReference type="EMBL" id="JAVDYC010000001">
    <property type="protein sequence ID" value="MDR7326887.1"/>
    <property type="molecule type" value="Genomic_DNA"/>
</dbReference>
<sequence length="235" mass="25626">MPDAIFDHPRLAAVYDLFDGDRRDLAAYLAIAREFGARSVIDIGCGTGNLAAMLADTGRSVTGVDPALASLEIARARDARVTWVHAGAAQAPAVDADLATMTGNVAQVFVTDEEWAAALRGVHGALRPGGRLVFETRRPERRDWATWSTEPVVRDGIERRLRLTDVRLPLVSFRYTYRFPDGAELTSDSTLRFRTLDELGASLRAAGFAVRDIRDAPDRPGLERVLVAQRVAPAS</sequence>
<evidence type="ECO:0000313" key="3">
    <source>
        <dbReference type="Proteomes" id="UP001183629"/>
    </source>
</evidence>
<name>A0AAE3ZVY8_9ACTN</name>